<organism evidence="1 2">
    <name type="scientific">Leptomonas seymouri</name>
    <dbReference type="NCBI Taxonomy" id="5684"/>
    <lineage>
        <taxon>Eukaryota</taxon>
        <taxon>Discoba</taxon>
        <taxon>Euglenozoa</taxon>
        <taxon>Kinetoplastea</taxon>
        <taxon>Metakinetoplastina</taxon>
        <taxon>Trypanosomatida</taxon>
        <taxon>Trypanosomatidae</taxon>
        <taxon>Leishmaniinae</taxon>
        <taxon>Leptomonas</taxon>
    </lineage>
</organism>
<protein>
    <submittedName>
        <fullName evidence="1">Uncharacterized protein</fullName>
    </submittedName>
</protein>
<evidence type="ECO:0000313" key="1">
    <source>
        <dbReference type="EMBL" id="KPI85200.1"/>
    </source>
</evidence>
<comment type="caution">
    <text evidence="1">The sequence shown here is derived from an EMBL/GenBank/DDBJ whole genome shotgun (WGS) entry which is preliminary data.</text>
</comment>
<dbReference type="OrthoDB" id="272892at2759"/>
<dbReference type="VEuPathDB" id="TriTrypDB:Lsey_0203_0130"/>
<dbReference type="Proteomes" id="UP000038009">
    <property type="component" value="Unassembled WGS sequence"/>
</dbReference>
<keyword evidence="2" id="KW-1185">Reference proteome</keyword>
<name>A0A0N1IJK2_LEPSE</name>
<dbReference type="OMA" id="PTRIEQW"/>
<dbReference type="EMBL" id="LJSK01000203">
    <property type="protein sequence ID" value="KPI85200.1"/>
    <property type="molecule type" value="Genomic_DNA"/>
</dbReference>
<accession>A0A0N1IJK2</accession>
<gene>
    <name evidence="1" type="ORF">ABL78_5745</name>
</gene>
<sequence length="240" mass="26678">MQCSTGGSGPTTISIGGDSPWVDVRKEVTSYMTWSTMAPHGLRAVTEGVDAALRRNRMEVLRTVAAMRANEEEFGGAKRSRLLASSPHEVHLPYCGPRKALYPHKVTGRYKTMEDLTESSPTKAPGTHRSSRAAACAASSFLAAEEAGSGMMVRSDPRNAVAEKYRAAVEVVKPQIPVRVERSLQNHRRLLGAVRPYGLSRRTKQREKRLVFLPDVDSNEHYIDRLQCCRPSKGLYVYYE</sequence>
<evidence type="ECO:0000313" key="2">
    <source>
        <dbReference type="Proteomes" id="UP000038009"/>
    </source>
</evidence>
<dbReference type="AlphaFoldDB" id="A0A0N1IJK2"/>
<reference evidence="1 2" key="1">
    <citation type="journal article" date="2015" name="PLoS Pathog.">
        <title>Leptomonas seymouri: Adaptations to the Dixenous Life Cycle Analyzed by Genome Sequencing, Transcriptome Profiling and Co-infection with Leishmania donovani.</title>
        <authorList>
            <person name="Kraeva N."/>
            <person name="Butenko A."/>
            <person name="Hlavacova J."/>
            <person name="Kostygov A."/>
            <person name="Myskova J."/>
            <person name="Grybchuk D."/>
            <person name="Lestinova T."/>
            <person name="Votypka J."/>
            <person name="Volf P."/>
            <person name="Opperdoes F."/>
            <person name="Flegontov P."/>
            <person name="Lukes J."/>
            <person name="Yurchenko V."/>
        </authorList>
    </citation>
    <scope>NUCLEOTIDE SEQUENCE [LARGE SCALE GENOMIC DNA]</scope>
    <source>
        <strain evidence="1 2">ATCC 30220</strain>
    </source>
</reference>
<proteinExistence type="predicted"/>